<dbReference type="InterPro" id="IPR027417">
    <property type="entry name" value="P-loop_NTPase"/>
</dbReference>
<sequence>MLDMAALRGESALESGLVRIRDGDAVVGAGFLVTPEVICTCAHVVADALGLPRDTDTAPSAAVPVEFPLLRDADQDVPTVRARVVSWKPLQRDDSGDVALLRLDRRVPNAHPVALVDGASVWGHSFRAYGFPDGGDHGVWATGTLRSVQGTGWVQMDAAPGSRPITNGYSGAAVWDDEQGGVVGLTVAAGHGALAGTAFLVPSASLVDEEVLRPTCPFRGLEVFEEEDSEFFHGREDDAGRLAESIAQRPLTVVVGPSGCGKSSLIRSGLLPLLRADGMGVSVLRPVPGDRPETVLAHVLVPALEPGAGEIDRLSKAETLARLLRDGSGGEPSGEEPGDEDPLGEAEPVDAARTYTRPPPSRVPQAVAGLRDSLQKRAGAGGHLLVVDQLEEYAGAEPTAARTLLGLLAELAGSPRSAGGRGLRVVATAREESLGDLVTSRTSGALSDAVFLLAPLDADDLHRAITGPVAAVPGLWLEPGLATRIVEDAADQPGRMPLVEFTLTRLWERRERSMLTHTAYDELGGVAGTLAGYADHTYRTHVPESEETVARRLFLQLARPDDRGGYTRRATPLTQLDPAAVALARRLARGKLVVIDHTTTGAEIAELTHEALTRLWPRLRRWLDDSRKFRVWQEQLRTDMARWEGKDKEPEALQRGKTLAEGAEWLQLRPEDMTADERAYIEAGHRYEQRTVRRLRAVGAVLMALLLAAGTLGTIAFNTSQDLKAQLRTLASRALAKESGSRQAEAPGTALQFALAAWHTDRTPQAREELLNQYVRAQYLRGAHSGLWRGRVQELAATPDGRTLVVRSKPAGNDPHQVSVVTGVLEGKPRHYTLPGVPESEQTGEISPDGRHYAVATPDGTVRLWRLDGKGSEPTRLGRELTDRRDKVKGDLEFSADGSRLMRTLNTHAPDVELTKPRTLVDVWHLGDLKPLPVAATVVSAARGQEVAFGKDPDTVMVTTSPSHDLKTPSKAALLDLRTGHTLRKLRAKGDDWTSTDATAAYGYETKNSDDDRYVDVALGRWGTDDTYVTRLPVDDEPGYSDPMLAVARRDKGGPMVLSPVGNALVVAYARPAPRPAKVPGLINEYAWAKDGRLVAWMTNHKVQVVDLLHGGSTTVEPPHQVTFDRHWSLAWTAGGKQLLLWQEGGSHLYVYDPDTLSDPVDVPLDAGPKTPQEPGLISAVAPLPDGDVTVLTNGANLLQVDPERGVQTGEPLPVDRSPVLDSSPLGQLHGRPGHPHQVAVVTSNDEDRGRIQIWDVRTRKRTEVLEGDKISPRIDHSDASNLAFSPSGRYLVVEHADGKLHRWDVAKGTTVGTPITTEITENVNAVTDSGTVITQKGSEGVYELWDANDGTRIGTIPGGSSPTSALRGTELTVENRGWLTAYDLRPDSWFTHLCKNAGRDFTEEEREHLPPGTPPEAPCAP</sequence>
<dbReference type="InterPro" id="IPR036322">
    <property type="entry name" value="WD40_repeat_dom_sf"/>
</dbReference>
<dbReference type="Gene3D" id="2.130.10.10">
    <property type="entry name" value="YVTN repeat-like/Quinoprotein amine dehydrogenase"/>
    <property type="match status" value="2"/>
</dbReference>
<name>A0A640UXF8_9ACTN</name>
<dbReference type="InterPro" id="IPR049052">
    <property type="entry name" value="nSTAND1"/>
</dbReference>
<feature type="compositionally biased region" description="Pro residues" evidence="4">
    <location>
        <begin position="1412"/>
        <end position="1422"/>
    </location>
</feature>
<dbReference type="SMART" id="SM00320">
    <property type="entry name" value="WD40"/>
    <property type="match status" value="2"/>
</dbReference>
<keyword evidence="2" id="KW-0677">Repeat</keyword>
<accession>A0A640UXF8</accession>
<dbReference type="Proteomes" id="UP000431826">
    <property type="component" value="Unassembled WGS sequence"/>
</dbReference>
<dbReference type="PANTHER" id="PTHR22847:SF637">
    <property type="entry name" value="WD REPEAT DOMAIN 5B"/>
    <property type="match status" value="1"/>
</dbReference>
<dbReference type="SUPFAM" id="SSF50494">
    <property type="entry name" value="Trypsin-like serine proteases"/>
    <property type="match status" value="1"/>
</dbReference>
<dbReference type="SUPFAM" id="SSF50978">
    <property type="entry name" value="WD40 repeat-like"/>
    <property type="match status" value="1"/>
</dbReference>
<dbReference type="SUPFAM" id="SSF52540">
    <property type="entry name" value="P-loop containing nucleoside triphosphate hydrolases"/>
    <property type="match status" value="1"/>
</dbReference>
<protein>
    <recommendedName>
        <fullName evidence="5">Novel STAND NTPase 1 domain-containing protein</fullName>
    </recommendedName>
</protein>
<dbReference type="InterPro" id="IPR009003">
    <property type="entry name" value="Peptidase_S1_PA"/>
</dbReference>
<evidence type="ECO:0000313" key="7">
    <source>
        <dbReference type="Proteomes" id="UP000431826"/>
    </source>
</evidence>
<dbReference type="InterPro" id="IPR001680">
    <property type="entry name" value="WD40_rpt"/>
</dbReference>
<feature type="domain" description="Novel STAND NTPase 1" evidence="5">
    <location>
        <begin position="217"/>
        <end position="650"/>
    </location>
</feature>
<dbReference type="InterPro" id="IPR015943">
    <property type="entry name" value="WD40/YVTN_repeat-like_dom_sf"/>
</dbReference>
<feature type="region of interest" description="Disordered" evidence="4">
    <location>
        <begin position="325"/>
        <end position="346"/>
    </location>
</feature>
<feature type="repeat" description="WD" evidence="3">
    <location>
        <begin position="1283"/>
        <end position="1314"/>
    </location>
</feature>
<evidence type="ECO:0000256" key="4">
    <source>
        <dbReference type="SAM" id="MobiDB-lite"/>
    </source>
</evidence>
<evidence type="ECO:0000256" key="1">
    <source>
        <dbReference type="ARBA" id="ARBA00022574"/>
    </source>
</evidence>
<dbReference type="Pfam" id="PF20703">
    <property type="entry name" value="nSTAND1"/>
    <property type="match status" value="1"/>
</dbReference>
<evidence type="ECO:0000256" key="3">
    <source>
        <dbReference type="PROSITE-ProRule" id="PRU00221"/>
    </source>
</evidence>
<keyword evidence="7" id="KW-1185">Reference proteome</keyword>
<comment type="caution">
    <text evidence="6">The sequence shown here is derived from an EMBL/GenBank/DDBJ whole genome shotgun (WGS) entry which is preliminary data.</text>
</comment>
<dbReference type="SUPFAM" id="SSF82171">
    <property type="entry name" value="DPP6 N-terminal domain-like"/>
    <property type="match status" value="1"/>
</dbReference>
<evidence type="ECO:0000313" key="6">
    <source>
        <dbReference type="EMBL" id="GFE40549.1"/>
    </source>
</evidence>
<evidence type="ECO:0000259" key="5">
    <source>
        <dbReference type="Pfam" id="PF20703"/>
    </source>
</evidence>
<reference evidence="6 7" key="1">
    <citation type="submission" date="2019-12" db="EMBL/GenBank/DDBJ databases">
        <title>Whole genome shotgun sequence of Streptomyces tubercidicus NBRC 13090.</title>
        <authorList>
            <person name="Ichikawa N."/>
            <person name="Kimura A."/>
            <person name="Kitahashi Y."/>
            <person name="Komaki H."/>
            <person name="Tamura T."/>
        </authorList>
    </citation>
    <scope>NUCLEOTIDE SEQUENCE [LARGE SCALE GENOMIC DNA]</scope>
    <source>
        <strain evidence="6 7">NBRC 13090</strain>
    </source>
</reference>
<dbReference type="PROSITE" id="PS50082">
    <property type="entry name" value="WD_REPEATS_2"/>
    <property type="match status" value="1"/>
</dbReference>
<dbReference type="Pfam" id="PF13365">
    <property type="entry name" value="Trypsin_2"/>
    <property type="match status" value="1"/>
</dbReference>
<proteinExistence type="predicted"/>
<dbReference type="Gene3D" id="2.40.10.120">
    <property type="match status" value="1"/>
</dbReference>
<keyword evidence="1 3" id="KW-0853">WD repeat</keyword>
<gene>
    <name evidence="6" type="ORF">Stube_52220</name>
</gene>
<feature type="region of interest" description="Disordered" evidence="4">
    <location>
        <begin position="1402"/>
        <end position="1422"/>
    </location>
</feature>
<dbReference type="PANTHER" id="PTHR22847">
    <property type="entry name" value="WD40 REPEAT PROTEIN"/>
    <property type="match status" value="1"/>
</dbReference>
<dbReference type="EMBL" id="BLIR01000002">
    <property type="protein sequence ID" value="GFE40549.1"/>
    <property type="molecule type" value="Genomic_DNA"/>
</dbReference>
<evidence type="ECO:0000256" key="2">
    <source>
        <dbReference type="ARBA" id="ARBA00022737"/>
    </source>
</evidence>
<organism evidence="6 7">
    <name type="scientific">Streptomyces tubercidicus</name>
    <dbReference type="NCBI Taxonomy" id="47759"/>
    <lineage>
        <taxon>Bacteria</taxon>
        <taxon>Bacillati</taxon>
        <taxon>Actinomycetota</taxon>
        <taxon>Actinomycetes</taxon>
        <taxon>Kitasatosporales</taxon>
        <taxon>Streptomycetaceae</taxon>
        <taxon>Streptomyces</taxon>
    </lineage>
</organism>
<feature type="compositionally biased region" description="Acidic residues" evidence="4">
    <location>
        <begin position="333"/>
        <end position="346"/>
    </location>
</feature>